<comment type="caution">
    <text evidence="1">The sequence shown here is derived from an EMBL/GenBank/DDBJ whole genome shotgun (WGS) entry which is preliminary data.</text>
</comment>
<dbReference type="EMBL" id="CACRXK020017465">
    <property type="protein sequence ID" value="CAB4031240.1"/>
    <property type="molecule type" value="Genomic_DNA"/>
</dbReference>
<keyword evidence="2" id="KW-1185">Reference proteome</keyword>
<dbReference type="OrthoDB" id="26719at2759"/>
<accession>A0A6S7JQ03</accession>
<dbReference type="Gene3D" id="2.60.120.1000">
    <property type="match status" value="1"/>
</dbReference>
<gene>
    <name evidence="1" type="ORF">PACLA_8A012676</name>
</gene>
<feature type="non-terminal residue" evidence="1">
    <location>
        <position position="1"/>
    </location>
</feature>
<dbReference type="AlphaFoldDB" id="A0A6S7JQ03"/>
<protein>
    <submittedName>
        <fullName evidence="1">Uncharacterized protein</fullName>
    </submittedName>
</protein>
<name>A0A6S7JQ03_PARCT</name>
<evidence type="ECO:0000313" key="2">
    <source>
        <dbReference type="Proteomes" id="UP001152795"/>
    </source>
</evidence>
<organism evidence="1 2">
    <name type="scientific">Paramuricea clavata</name>
    <name type="common">Red gorgonian</name>
    <name type="synonym">Violescent sea-whip</name>
    <dbReference type="NCBI Taxonomy" id="317549"/>
    <lineage>
        <taxon>Eukaryota</taxon>
        <taxon>Metazoa</taxon>
        <taxon>Cnidaria</taxon>
        <taxon>Anthozoa</taxon>
        <taxon>Octocorallia</taxon>
        <taxon>Malacalcyonacea</taxon>
        <taxon>Plexauridae</taxon>
        <taxon>Paramuricea</taxon>
    </lineage>
</organism>
<dbReference type="Proteomes" id="UP001152795">
    <property type="component" value="Unassembled WGS sequence"/>
</dbReference>
<proteinExistence type="predicted"/>
<sequence length="157" mass="17986">MTDKNGVGVTEIGHDSESRVQVHGYEDRGEYSRRIKYNVTMDHIIAIITGSNNCEQFIKYECRNAAFWFGHDRPYSWWVSRENLKMTYWGGAQPNSGKCACGMSANCLKPTERCNCDQNDNVWTEDSGYLTDKSALPVIELRFGTGQTRFYKETLSE</sequence>
<reference evidence="1" key="1">
    <citation type="submission" date="2020-04" db="EMBL/GenBank/DDBJ databases">
        <authorList>
            <person name="Alioto T."/>
            <person name="Alioto T."/>
            <person name="Gomez Garrido J."/>
        </authorList>
    </citation>
    <scope>NUCLEOTIDE SEQUENCE</scope>
    <source>
        <strain evidence="1">A484AB</strain>
    </source>
</reference>
<evidence type="ECO:0000313" key="1">
    <source>
        <dbReference type="EMBL" id="CAB4031240.1"/>
    </source>
</evidence>